<keyword evidence="11" id="KW-0812">Transmembrane</keyword>
<dbReference type="InterPro" id="IPR008271">
    <property type="entry name" value="Ser/Thr_kinase_AS"/>
</dbReference>
<evidence type="ECO:0000313" key="15">
    <source>
        <dbReference type="Proteomes" id="UP000594961"/>
    </source>
</evidence>
<evidence type="ECO:0000256" key="11">
    <source>
        <dbReference type="SAM" id="Phobius"/>
    </source>
</evidence>
<keyword evidence="4" id="KW-0677">Repeat</keyword>
<evidence type="ECO:0000256" key="2">
    <source>
        <dbReference type="ARBA" id="ARBA00022527"/>
    </source>
</evidence>
<proteinExistence type="predicted"/>
<dbReference type="CDD" id="cd06577">
    <property type="entry name" value="PASTA_pknB"/>
    <property type="match status" value="4"/>
</dbReference>
<dbReference type="Proteomes" id="UP000594961">
    <property type="component" value="Chromosome"/>
</dbReference>
<evidence type="ECO:0000256" key="10">
    <source>
        <dbReference type="SAM" id="MobiDB-lite"/>
    </source>
</evidence>
<feature type="domain" description="Protein kinase" evidence="12">
    <location>
        <begin position="15"/>
        <end position="285"/>
    </location>
</feature>
<name>A0A7M1R2W1_9ACTO</name>
<dbReference type="GO" id="GO:0005524">
    <property type="term" value="F:ATP binding"/>
    <property type="evidence" value="ECO:0007669"/>
    <property type="project" value="UniProtKB-KW"/>
</dbReference>
<dbReference type="NCBIfam" id="NF033483">
    <property type="entry name" value="PknB_PASTA_kin"/>
    <property type="match status" value="1"/>
</dbReference>
<keyword evidence="5" id="KW-0547">Nucleotide-binding</keyword>
<feature type="domain" description="PASTA" evidence="13">
    <location>
        <begin position="599"/>
        <end position="662"/>
    </location>
</feature>
<evidence type="ECO:0000259" key="12">
    <source>
        <dbReference type="PROSITE" id="PS50011"/>
    </source>
</evidence>
<evidence type="ECO:0000256" key="6">
    <source>
        <dbReference type="ARBA" id="ARBA00022777"/>
    </source>
</evidence>
<sequence>MKPDPLLGTVIDNRYSISARIARGGMATVYHATDTRLERNVAVKVIHAHLAEQQDFVRRFISEARAAASLSSPHIVAVHDQGVAQLPSGELPYLVMELMAGPDLRSQLRDHGSFPLGMSLELVRQVLSGLVVAHYAGIIHRDIKPENVLLTAPLEPTALGPKFQAKLTDFGLARAASDATSTQTDSMLGTVGYVAPEFVSSGTTGKTSDIYSVGIMLYELIAGQLPFHGESAMNVAFKHVNETMPRLVDQAEWMPPAVDSLISLFTAKSASKRPQNAEAALDALTDIVASLPEEVLIRRIPVFPVAAEKRPQAPAATSVLPVSQTAVLDADQRGPVAPADSTSSVTSQSATRAAASRNDTYAGAPKRRRRLWPLLTALLTLLIAGGSYGVWWYYSEGPGLRVGVPNVINLVQADAEAALTNAGLSFTVKEDFSDEVDKGYVVNADPTVGAKIHPSTPVALIVSAGIEHITVPDVAGKAKDEALTAIQDSRLKAEVAEAYSDTVPAGKVISQKPEAGTSIPHTAPVTLTISLGREPVSTPDLTNATIEDATVRLTEAGLEAKVTEEFSDTVPAGVVISQESAPGTTLYRGDSLPIKVSKGPELVKVPNVFGLQEAAATKALKDAGFNVDYNRILGGYFGTVRSQNPGAGEMVKPGSTITLTIV</sequence>
<evidence type="ECO:0000256" key="3">
    <source>
        <dbReference type="ARBA" id="ARBA00022679"/>
    </source>
</evidence>
<evidence type="ECO:0000256" key="5">
    <source>
        <dbReference type="ARBA" id="ARBA00022741"/>
    </source>
</evidence>
<reference evidence="14 15" key="1">
    <citation type="submission" date="2020-10" db="EMBL/GenBank/DDBJ databases">
        <title>Trueperella pecoris sp. nov. isolated from bovine and porcine specimens.</title>
        <authorList>
            <person name="Schoenecker L."/>
            <person name="Schnydrig P."/>
            <person name="Brodard I."/>
            <person name="Thomann A."/>
            <person name="Hemphill A."/>
            <person name="Rodriguez-Campos S."/>
            <person name="Perreten V."/>
            <person name="Jores J."/>
            <person name="Kittl S."/>
        </authorList>
    </citation>
    <scope>NUCLEOTIDE SEQUENCE [LARGE SCALE GENOMIC DNA]</scope>
    <source>
        <strain evidence="14 15">19OD0592</strain>
    </source>
</reference>
<dbReference type="SUPFAM" id="SSF54184">
    <property type="entry name" value="Penicillin-binding protein 2x (pbp-2x), c-terminal domain"/>
    <property type="match status" value="1"/>
</dbReference>
<dbReference type="Pfam" id="PF03793">
    <property type="entry name" value="PASTA"/>
    <property type="match status" value="4"/>
</dbReference>
<evidence type="ECO:0000256" key="7">
    <source>
        <dbReference type="ARBA" id="ARBA00022840"/>
    </source>
</evidence>
<feature type="domain" description="PASTA" evidence="13">
    <location>
        <begin position="465"/>
        <end position="531"/>
    </location>
</feature>
<feature type="region of interest" description="Disordered" evidence="10">
    <location>
        <begin position="332"/>
        <end position="361"/>
    </location>
</feature>
<keyword evidence="6 14" id="KW-0418">Kinase</keyword>
<protein>
    <recommendedName>
        <fullName evidence="1">non-specific serine/threonine protein kinase</fullName>
        <ecNumber evidence="1">2.7.11.1</ecNumber>
    </recommendedName>
</protein>
<dbReference type="GO" id="GO:0004674">
    <property type="term" value="F:protein serine/threonine kinase activity"/>
    <property type="evidence" value="ECO:0007669"/>
    <property type="project" value="UniProtKB-KW"/>
</dbReference>
<evidence type="ECO:0000256" key="9">
    <source>
        <dbReference type="ARBA" id="ARBA00048679"/>
    </source>
</evidence>
<dbReference type="InterPro" id="IPR011009">
    <property type="entry name" value="Kinase-like_dom_sf"/>
</dbReference>
<dbReference type="InterPro" id="IPR000719">
    <property type="entry name" value="Prot_kinase_dom"/>
</dbReference>
<dbReference type="InterPro" id="IPR005543">
    <property type="entry name" value="PASTA_dom"/>
</dbReference>
<evidence type="ECO:0000313" key="14">
    <source>
        <dbReference type="EMBL" id="QOR48518.1"/>
    </source>
</evidence>
<feature type="domain" description="PASTA" evidence="13">
    <location>
        <begin position="399"/>
        <end position="464"/>
    </location>
</feature>
<dbReference type="Pfam" id="PF00069">
    <property type="entry name" value="Pkinase"/>
    <property type="match status" value="1"/>
</dbReference>
<keyword evidence="3" id="KW-0808">Transferase</keyword>
<keyword evidence="11" id="KW-1133">Transmembrane helix</keyword>
<evidence type="ECO:0000256" key="4">
    <source>
        <dbReference type="ARBA" id="ARBA00022737"/>
    </source>
</evidence>
<dbReference type="Gene3D" id="3.30.200.20">
    <property type="entry name" value="Phosphorylase Kinase, domain 1"/>
    <property type="match status" value="1"/>
</dbReference>
<comment type="catalytic activity">
    <reaction evidence="8">
        <text>L-threonyl-[protein] + ATP = O-phospho-L-threonyl-[protein] + ADP + H(+)</text>
        <dbReference type="Rhea" id="RHEA:46608"/>
        <dbReference type="Rhea" id="RHEA-COMP:11060"/>
        <dbReference type="Rhea" id="RHEA-COMP:11605"/>
        <dbReference type="ChEBI" id="CHEBI:15378"/>
        <dbReference type="ChEBI" id="CHEBI:30013"/>
        <dbReference type="ChEBI" id="CHEBI:30616"/>
        <dbReference type="ChEBI" id="CHEBI:61977"/>
        <dbReference type="ChEBI" id="CHEBI:456216"/>
        <dbReference type="EC" id="2.7.11.1"/>
    </reaction>
</comment>
<evidence type="ECO:0000256" key="1">
    <source>
        <dbReference type="ARBA" id="ARBA00012513"/>
    </source>
</evidence>
<dbReference type="AlphaFoldDB" id="A0A7M1R2W1"/>
<feature type="transmembrane region" description="Helical" evidence="11">
    <location>
        <begin position="371"/>
        <end position="394"/>
    </location>
</feature>
<dbReference type="EMBL" id="CP063212">
    <property type="protein sequence ID" value="QOR48518.1"/>
    <property type="molecule type" value="Genomic_DNA"/>
</dbReference>
<dbReference type="SUPFAM" id="SSF56112">
    <property type="entry name" value="Protein kinase-like (PK-like)"/>
    <property type="match status" value="1"/>
</dbReference>
<keyword evidence="2" id="KW-0723">Serine/threonine-protein kinase</keyword>
<accession>A0A7M1R2W1</accession>
<dbReference type="EC" id="2.7.11.1" evidence="1"/>
<feature type="domain" description="PASTA" evidence="13">
    <location>
        <begin position="532"/>
        <end position="598"/>
    </location>
</feature>
<dbReference type="PANTHER" id="PTHR43289:SF6">
    <property type="entry name" value="SERINE_THREONINE-PROTEIN KINASE NEKL-3"/>
    <property type="match status" value="1"/>
</dbReference>
<comment type="catalytic activity">
    <reaction evidence="9">
        <text>L-seryl-[protein] + ATP = O-phospho-L-seryl-[protein] + ADP + H(+)</text>
        <dbReference type="Rhea" id="RHEA:17989"/>
        <dbReference type="Rhea" id="RHEA-COMP:9863"/>
        <dbReference type="Rhea" id="RHEA-COMP:11604"/>
        <dbReference type="ChEBI" id="CHEBI:15378"/>
        <dbReference type="ChEBI" id="CHEBI:29999"/>
        <dbReference type="ChEBI" id="CHEBI:30616"/>
        <dbReference type="ChEBI" id="CHEBI:83421"/>
        <dbReference type="ChEBI" id="CHEBI:456216"/>
        <dbReference type="EC" id="2.7.11.1"/>
    </reaction>
</comment>
<feature type="compositionally biased region" description="Low complexity" evidence="10">
    <location>
        <begin position="339"/>
        <end position="356"/>
    </location>
</feature>
<evidence type="ECO:0000256" key="8">
    <source>
        <dbReference type="ARBA" id="ARBA00047899"/>
    </source>
</evidence>
<dbReference type="SMART" id="SM00740">
    <property type="entry name" value="PASTA"/>
    <property type="match status" value="4"/>
</dbReference>
<keyword evidence="11" id="KW-0472">Membrane</keyword>
<dbReference type="PROSITE" id="PS00108">
    <property type="entry name" value="PROTEIN_KINASE_ST"/>
    <property type="match status" value="1"/>
</dbReference>
<gene>
    <name evidence="14" type="primary">pknB</name>
    <name evidence="14" type="ORF">INS90_04450</name>
</gene>
<organism evidence="14 15">
    <name type="scientific">Trueperella pecoris</name>
    <dbReference type="NCBI Taxonomy" id="2733571"/>
    <lineage>
        <taxon>Bacteria</taxon>
        <taxon>Bacillati</taxon>
        <taxon>Actinomycetota</taxon>
        <taxon>Actinomycetes</taxon>
        <taxon>Actinomycetales</taxon>
        <taxon>Actinomycetaceae</taxon>
        <taxon>Trueperella</taxon>
    </lineage>
</organism>
<dbReference type="Gene3D" id="1.10.510.10">
    <property type="entry name" value="Transferase(Phosphotransferase) domain 1"/>
    <property type="match status" value="1"/>
</dbReference>
<keyword evidence="7" id="KW-0067">ATP-binding</keyword>
<dbReference type="FunFam" id="3.30.200.20:FF:000035">
    <property type="entry name" value="Serine/threonine protein kinase Stk1"/>
    <property type="match status" value="1"/>
</dbReference>
<dbReference type="Gene3D" id="3.30.10.20">
    <property type="match status" value="4"/>
</dbReference>
<dbReference type="CDD" id="cd14014">
    <property type="entry name" value="STKc_PknB_like"/>
    <property type="match status" value="1"/>
</dbReference>
<dbReference type="PANTHER" id="PTHR43289">
    <property type="entry name" value="MITOGEN-ACTIVATED PROTEIN KINASE KINASE KINASE 20-RELATED"/>
    <property type="match status" value="1"/>
</dbReference>
<dbReference type="SMART" id="SM00220">
    <property type="entry name" value="S_TKc"/>
    <property type="match status" value="1"/>
</dbReference>
<dbReference type="RefSeq" id="WP_197555076.1">
    <property type="nucleotide sequence ID" value="NZ_CP063212.1"/>
</dbReference>
<dbReference type="PROSITE" id="PS51178">
    <property type="entry name" value="PASTA"/>
    <property type="match status" value="4"/>
</dbReference>
<dbReference type="PROSITE" id="PS50011">
    <property type="entry name" value="PROTEIN_KINASE_DOM"/>
    <property type="match status" value="1"/>
</dbReference>
<evidence type="ECO:0000259" key="13">
    <source>
        <dbReference type="PROSITE" id="PS51178"/>
    </source>
</evidence>